<organism evidence="1 2">
    <name type="scientific">Rubripirellula obstinata</name>
    <dbReference type="NCBI Taxonomy" id="406547"/>
    <lineage>
        <taxon>Bacteria</taxon>
        <taxon>Pseudomonadati</taxon>
        <taxon>Planctomycetota</taxon>
        <taxon>Planctomycetia</taxon>
        <taxon>Pirellulales</taxon>
        <taxon>Pirellulaceae</taxon>
        <taxon>Rubripirellula</taxon>
    </lineage>
</organism>
<dbReference type="AlphaFoldDB" id="A0A5B1CPE7"/>
<sequence length="53" mass="5877">MRPAKTHGSLSYHRIDTSNLVIPGPYQPIILVYAIAPVTLVVRPVRIETIIPV</sequence>
<dbReference type="EMBL" id="VRLW01000001">
    <property type="protein sequence ID" value="KAA1261233.1"/>
    <property type="molecule type" value="Genomic_DNA"/>
</dbReference>
<proteinExistence type="predicted"/>
<accession>A0A5B1CPE7</accession>
<dbReference type="Proteomes" id="UP000322699">
    <property type="component" value="Unassembled WGS sequence"/>
</dbReference>
<reference evidence="1 2" key="1">
    <citation type="submission" date="2019-08" db="EMBL/GenBank/DDBJ databases">
        <title>Deep-cultivation of Planctomycetes and their phenomic and genomic characterization uncovers novel biology.</title>
        <authorList>
            <person name="Wiegand S."/>
            <person name="Jogler M."/>
            <person name="Boedeker C."/>
            <person name="Pinto D."/>
            <person name="Vollmers J."/>
            <person name="Rivas-Marin E."/>
            <person name="Kohn T."/>
            <person name="Peeters S.H."/>
            <person name="Heuer A."/>
            <person name="Rast P."/>
            <person name="Oberbeckmann S."/>
            <person name="Bunk B."/>
            <person name="Jeske O."/>
            <person name="Meyerdierks A."/>
            <person name="Storesund J.E."/>
            <person name="Kallscheuer N."/>
            <person name="Luecker S."/>
            <person name="Lage O.M."/>
            <person name="Pohl T."/>
            <person name="Merkel B.J."/>
            <person name="Hornburger P."/>
            <person name="Mueller R.-W."/>
            <person name="Bruemmer F."/>
            <person name="Labrenz M."/>
            <person name="Spormann A.M."/>
            <person name="Op Den Camp H."/>
            <person name="Overmann J."/>
            <person name="Amann R."/>
            <person name="Jetten M.S.M."/>
            <person name="Mascher T."/>
            <person name="Medema M.H."/>
            <person name="Devos D.P."/>
            <person name="Kaster A.-K."/>
            <person name="Ovreas L."/>
            <person name="Rohde M."/>
            <person name="Galperin M.Y."/>
            <person name="Jogler C."/>
        </authorList>
    </citation>
    <scope>NUCLEOTIDE SEQUENCE [LARGE SCALE GENOMIC DNA]</scope>
    <source>
        <strain evidence="1 2">LF1</strain>
    </source>
</reference>
<comment type="caution">
    <text evidence="1">The sequence shown here is derived from an EMBL/GenBank/DDBJ whole genome shotgun (WGS) entry which is preliminary data.</text>
</comment>
<gene>
    <name evidence="1" type="ORF">LF1_37790</name>
</gene>
<name>A0A5B1CPE7_9BACT</name>
<protein>
    <submittedName>
        <fullName evidence="1">Uncharacterized protein</fullName>
    </submittedName>
</protein>
<evidence type="ECO:0000313" key="2">
    <source>
        <dbReference type="Proteomes" id="UP000322699"/>
    </source>
</evidence>
<keyword evidence="2" id="KW-1185">Reference proteome</keyword>
<evidence type="ECO:0000313" key="1">
    <source>
        <dbReference type="EMBL" id="KAA1261233.1"/>
    </source>
</evidence>